<evidence type="ECO:0000256" key="1">
    <source>
        <dbReference type="ARBA" id="ARBA00004191"/>
    </source>
</evidence>
<evidence type="ECO:0000256" key="6">
    <source>
        <dbReference type="ARBA" id="ARBA00023085"/>
    </source>
</evidence>
<dbReference type="InterPro" id="IPR000070">
    <property type="entry name" value="Pectinesterase_cat"/>
</dbReference>
<dbReference type="InterPro" id="IPR011050">
    <property type="entry name" value="Pectin_lyase_fold/virulence"/>
</dbReference>
<comment type="pathway">
    <text evidence="2 8">Glycan metabolism; pectin degradation; 2-dehydro-3-deoxy-D-gluconate from pectin: step 1/5.</text>
</comment>
<keyword evidence="4" id="KW-0134">Cell wall</keyword>
<evidence type="ECO:0000256" key="3">
    <source>
        <dbReference type="ARBA" id="ARBA00013229"/>
    </source>
</evidence>
<dbReference type="GO" id="GO:0045490">
    <property type="term" value="P:pectin catabolic process"/>
    <property type="evidence" value="ECO:0007669"/>
    <property type="project" value="UniProtKB-UniRule"/>
</dbReference>
<keyword evidence="6 8" id="KW-0063">Aspartyl esterase</keyword>
<dbReference type="GO" id="GO:0030599">
    <property type="term" value="F:pectinesterase activity"/>
    <property type="evidence" value="ECO:0007669"/>
    <property type="project" value="UniProtKB-UniRule"/>
</dbReference>
<dbReference type="InterPro" id="IPR012334">
    <property type="entry name" value="Pectin_lyas_fold"/>
</dbReference>
<sequence length="368" mass="40829">MTTIRSVLSIINKRPIGAGVDITGEVIGGAPNWATSGQRKILQAGPGLVKPNVVVALDGSGKYRSVNEALQEVPADNKKPFIIYVKQGVYYEWINVTQRMTNLVLIGDGATKTKISHNQGYTVTRQTYVTATFGVDAVGFIAKDIGFENSAGPAKFQAVALRVSSDMCIFYRVRVDGYQDSLFAHRGRQFYRECTISGTIDFIFGDAVALFQRCNIIVRKPMQGQSNMVLASGKNRKTDPSALILQNCRIQAHPLLFPVRFTIKSYLGRPWKKYATHIVMFTQIDDLIDLAGWHPWDNTSFGLDTCFFAEFNNSGLGASLRKRANWAGVKTRKLPPIYFNKFTATSALMEGRQFIKDSGIPYTQGLTV</sequence>
<evidence type="ECO:0000313" key="11">
    <source>
        <dbReference type="Proteomes" id="UP001177140"/>
    </source>
</evidence>
<dbReference type="Gene3D" id="2.160.20.10">
    <property type="entry name" value="Single-stranded right-handed beta-helix, Pectin lyase-like"/>
    <property type="match status" value="1"/>
</dbReference>
<organism evidence="10 11">
    <name type="scientific">Papaver nudicaule</name>
    <name type="common">Iceland poppy</name>
    <dbReference type="NCBI Taxonomy" id="74823"/>
    <lineage>
        <taxon>Eukaryota</taxon>
        <taxon>Viridiplantae</taxon>
        <taxon>Streptophyta</taxon>
        <taxon>Embryophyta</taxon>
        <taxon>Tracheophyta</taxon>
        <taxon>Spermatophyta</taxon>
        <taxon>Magnoliopsida</taxon>
        <taxon>Ranunculales</taxon>
        <taxon>Papaveraceae</taxon>
        <taxon>Papaveroideae</taxon>
        <taxon>Papaver</taxon>
    </lineage>
</organism>
<evidence type="ECO:0000256" key="7">
    <source>
        <dbReference type="PROSITE-ProRule" id="PRU10040"/>
    </source>
</evidence>
<keyword evidence="11" id="KW-1185">Reference proteome</keyword>
<gene>
    <name evidence="10" type="ORF">MKW94_011433</name>
</gene>
<dbReference type="AlphaFoldDB" id="A0AA41S6S1"/>
<dbReference type="EMBL" id="JAJJMA010110346">
    <property type="protein sequence ID" value="MCL7031257.1"/>
    <property type="molecule type" value="Genomic_DNA"/>
</dbReference>
<evidence type="ECO:0000256" key="8">
    <source>
        <dbReference type="RuleBase" id="RU000589"/>
    </source>
</evidence>
<keyword evidence="4" id="KW-0964">Secreted</keyword>
<comment type="caution">
    <text evidence="10">The sequence shown here is derived from an EMBL/GenBank/DDBJ whole genome shotgun (WGS) entry which is preliminary data.</text>
</comment>
<evidence type="ECO:0000256" key="4">
    <source>
        <dbReference type="ARBA" id="ARBA00022512"/>
    </source>
</evidence>
<dbReference type="PANTHER" id="PTHR31707">
    <property type="entry name" value="PECTINESTERASE"/>
    <property type="match status" value="1"/>
</dbReference>
<evidence type="ECO:0000259" key="9">
    <source>
        <dbReference type="Pfam" id="PF01095"/>
    </source>
</evidence>
<dbReference type="InterPro" id="IPR033131">
    <property type="entry name" value="Pectinesterase_Asp_AS"/>
</dbReference>
<dbReference type="Pfam" id="PF01095">
    <property type="entry name" value="Pectinesterase"/>
    <property type="match status" value="1"/>
</dbReference>
<protein>
    <recommendedName>
        <fullName evidence="3 8">Pectinesterase</fullName>
        <ecNumber evidence="3 8">3.1.1.11</ecNumber>
    </recommendedName>
</protein>
<evidence type="ECO:0000256" key="5">
    <source>
        <dbReference type="ARBA" id="ARBA00022801"/>
    </source>
</evidence>
<reference evidence="10" key="1">
    <citation type="submission" date="2022-03" db="EMBL/GenBank/DDBJ databases">
        <title>A functionally conserved STORR gene fusion in Papaver species that diverged 16.8 million years ago.</title>
        <authorList>
            <person name="Catania T."/>
        </authorList>
    </citation>
    <scope>NUCLEOTIDE SEQUENCE</scope>
    <source>
        <strain evidence="10">S-191538</strain>
    </source>
</reference>
<keyword evidence="5 8" id="KW-0378">Hydrolase</keyword>
<evidence type="ECO:0000256" key="2">
    <source>
        <dbReference type="ARBA" id="ARBA00005184"/>
    </source>
</evidence>
<accession>A0AA41S6S1</accession>
<evidence type="ECO:0000313" key="10">
    <source>
        <dbReference type="EMBL" id="MCL7031257.1"/>
    </source>
</evidence>
<feature type="active site" evidence="7">
    <location>
        <position position="201"/>
    </location>
</feature>
<dbReference type="SUPFAM" id="SSF51126">
    <property type="entry name" value="Pectin lyase-like"/>
    <property type="match status" value="1"/>
</dbReference>
<dbReference type="GO" id="GO:0042545">
    <property type="term" value="P:cell wall modification"/>
    <property type="evidence" value="ECO:0007669"/>
    <property type="project" value="UniProtKB-UniRule"/>
</dbReference>
<dbReference type="FunFam" id="2.160.20.10:FF:000029">
    <property type="entry name" value="Pectinesterase 4"/>
    <property type="match status" value="1"/>
</dbReference>
<dbReference type="PROSITE" id="PS00503">
    <property type="entry name" value="PECTINESTERASE_2"/>
    <property type="match status" value="1"/>
</dbReference>
<dbReference type="Proteomes" id="UP001177140">
    <property type="component" value="Unassembled WGS sequence"/>
</dbReference>
<comment type="catalytic activity">
    <reaction evidence="8">
        <text>[(1-&gt;4)-alpha-D-galacturonosyl methyl ester](n) + n H2O = [(1-&gt;4)-alpha-D-galacturonosyl](n) + n methanol + n H(+)</text>
        <dbReference type="Rhea" id="RHEA:22380"/>
        <dbReference type="Rhea" id="RHEA-COMP:14570"/>
        <dbReference type="Rhea" id="RHEA-COMP:14573"/>
        <dbReference type="ChEBI" id="CHEBI:15377"/>
        <dbReference type="ChEBI" id="CHEBI:15378"/>
        <dbReference type="ChEBI" id="CHEBI:17790"/>
        <dbReference type="ChEBI" id="CHEBI:140522"/>
        <dbReference type="ChEBI" id="CHEBI:140523"/>
        <dbReference type="EC" id="3.1.1.11"/>
    </reaction>
</comment>
<comment type="subcellular location">
    <subcellularLocation>
        <location evidence="1">Secreted</location>
        <location evidence="1">Cell wall</location>
    </subcellularLocation>
</comment>
<dbReference type="EC" id="3.1.1.11" evidence="3 8"/>
<feature type="domain" description="Pectinesterase catalytic" evidence="9">
    <location>
        <begin position="52"/>
        <end position="345"/>
    </location>
</feature>
<proteinExistence type="predicted"/>
<name>A0AA41S6S1_PAPNU</name>